<proteinExistence type="inferred from homology"/>
<reference evidence="12" key="1">
    <citation type="submission" date="2022-10" db="EMBL/GenBank/DDBJ databases">
        <title>The WGS of Solirubrobacter ginsenosidimutans DSM 21036.</title>
        <authorList>
            <person name="Jiang Z."/>
        </authorList>
    </citation>
    <scope>NUCLEOTIDE SEQUENCE</scope>
    <source>
        <strain evidence="12">DSM 21036</strain>
    </source>
</reference>
<evidence type="ECO:0000256" key="4">
    <source>
        <dbReference type="ARBA" id="ARBA00022679"/>
    </source>
</evidence>
<dbReference type="RefSeq" id="WP_270042588.1">
    <property type="nucleotide sequence ID" value="NZ_JAPDOD010000024.1"/>
</dbReference>
<comment type="caution">
    <text evidence="12">The sequence shown here is derived from an EMBL/GenBank/DDBJ whole genome shotgun (WGS) entry which is preliminary data.</text>
</comment>
<feature type="domain" description="GHMP kinase C-terminal" evidence="11">
    <location>
        <begin position="184"/>
        <end position="253"/>
    </location>
</feature>
<dbReference type="InterPro" id="IPR006204">
    <property type="entry name" value="GHMP_kinase_N_dom"/>
</dbReference>
<evidence type="ECO:0000313" key="12">
    <source>
        <dbReference type="EMBL" id="MDA0163344.1"/>
    </source>
</evidence>
<accession>A0A9X3MVC1</accession>
<protein>
    <recommendedName>
        <fullName evidence="3 9">4-diphosphocytidyl-2-C-methyl-D-erythritol kinase</fullName>
        <shortName evidence="9">CMK</shortName>
        <ecNumber evidence="2 9">2.7.1.148</ecNumber>
    </recommendedName>
    <alternativeName>
        <fullName evidence="8 9">4-(cytidine-5'-diphospho)-2-C-methyl-D-erythritol kinase</fullName>
    </alternativeName>
</protein>
<dbReference type="EC" id="2.7.1.148" evidence="2 9"/>
<feature type="active site" evidence="9">
    <location>
        <position position="10"/>
    </location>
</feature>
<keyword evidence="4 9" id="KW-0808">Transferase</keyword>
<dbReference type="Gene3D" id="3.30.70.890">
    <property type="entry name" value="GHMP kinase, C-terminal domain"/>
    <property type="match status" value="1"/>
</dbReference>
<evidence type="ECO:0000256" key="7">
    <source>
        <dbReference type="ARBA" id="ARBA00022840"/>
    </source>
</evidence>
<evidence type="ECO:0000256" key="2">
    <source>
        <dbReference type="ARBA" id="ARBA00012052"/>
    </source>
</evidence>
<dbReference type="EMBL" id="JAPDOD010000024">
    <property type="protein sequence ID" value="MDA0163344.1"/>
    <property type="molecule type" value="Genomic_DNA"/>
</dbReference>
<dbReference type="InterPro" id="IPR036554">
    <property type="entry name" value="GHMP_kinase_C_sf"/>
</dbReference>
<keyword evidence="13" id="KW-1185">Reference proteome</keyword>
<comment type="pathway">
    <text evidence="9">Isoprenoid biosynthesis; isopentenyl diphosphate biosynthesis via DXP pathway; isopentenyl diphosphate from 1-deoxy-D-xylulose 5-phosphate: step 3/6.</text>
</comment>
<dbReference type="Pfam" id="PF00288">
    <property type="entry name" value="GHMP_kinases_N"/>
    <property type="match status" value="1"/>
</dbReference>
<dbReference type="HAMAP" id="MF_00061">
    <property type="entry name" value="IspE"/>
    <property type="match status" value="1"/>
</dbReference>
<comment type="function">
    <text evidence="9">Catalyzes the phosphorylation of the position 2 hydroxy group of 4-diphosphocytidyl-2C-methyl-D-erythritol.</text>
</comment>
<dbReference type="Gene3D" id="3.30.230.10">
    <property type="match status" value="1"/>
</dbReference>
<comment type="similarity">
    <text evidence="1 9">Belongs to the GHMP kinase family. IspE subfamily.</text>
</comment>
<dbReference type="InterPro" id="IPR013750">
    <property type="entry name" value="GHMP_kinase_C_dom"/>
</dbReference>
<feature type="domain" description="GHMP kinase N-terminal" evidence="10">
    <location>
        <begin position="60"/>
        <end position="129"/>
    </location>
</feature>
<evidence type="ECO:0000256" key="9">
    <source>
        <dbReference type="HAMAP-Rule" id="MF_00061"/>
    </source>
</evidence>
<feature type="active site" evidence="9">
    <location>
        <position position="127"/>
    </location>
</feature>
<dbReference type="PANTHER" id="PTHR43527">
    <property type="entry name" value="4-DIPHOSPHOCYTIDYL-2-C-METHYL-D-ERYTHRITOL KINASE, CHLOROPLASTIC"/>
    <property type="match status" value="1"/>
</dbReference>
<evidence type="ECO:0000256" key="8">
    <source>
        <dbReference type="ARBA" id="ARBA00032554"/>
    </source>
</evidence>
<keyword evidence="7 9" id="KW-0067">ATP-binding</keyword>
<dbReference type="GO" id="GO:0016114">
    <property type="term" value="P:terpenoid biosynthetic process"/>
    <property type="evidence" value="ECO:0007669"/>
    <property type="project" value="InterPro"/>
</dbReference>
<evidence type="ECO:0000256" key="3">
    <source>
        <dbReference type="ARBA" id="ARBA00017473"/>
    </source>
</evidence>
<dbReference type="GO" id="GO:0005524">
    <property type="term" value="F:ATP binding"/>
    <property type="evidence" value="ECO:0007669"/>
    <property type="project" value="UniProtKB-UniRule"/>
</dbReference>
<keyword evidence="5 9" id="KW-0547">Nucleotide-binding</keyword>
<dbReference type="Proteomes" id="UP001149140">
    <property type="component" value="Unassembled WGS sequence"/>
</dbReference>
<evidence type="ECO:0000256" key="1">
    <source>
        <dbReference type="ARBA" id="ARBA00009684"/>
    </source>
</evidence>
<feature type="binding site" evidence="9">
    <location>
        <begin position="89"/>
        <end position="99"/>
    </location>
    <ligand>
        <name>ATP</name>
        <dbReference type="ChEBI" id="CHEBI:30616"/>
    </ligand>
</feature>
<evidence type="ECO:0000259" key="10">
    <source>
        <dbReference type="Pfam" id="PF00288"/>
    </source>
</evidence>
<gene>
    <name evidence="9" type="primary">ispE</name>
    <name evidence="12" type="ORF">OM076_23920</name>
</gene>
<dbReference type="AlphaFoldDB" id="A0A9X3MVC1"/>
<comment type="catalytic activity">
    <reaction evidence="9">
        <text>4-CDP-2-C-methyl-D-erythritol + ATP = 4-CDP-2-C-methyl-D-erythritol 2-phosphate + ADP + H(+)</text>
        <dbReference type="Rhea" id="RHEA:18437"/>
        <dbReference type="ChEBI" id="CHEBI:15378"/>
        <dbReference type="ChEBI" id="CHEBI:30616"/>
        <dbReference type="ChEBI" id="CHEBI:57823"/>
        <dbReference type="ChEBI" id="CHEBI:57919"/>
        <dbReference type="ChEBI" id="CHEBI:456216"/>
        <dbReference type="EC" id="2.7.1.148"/>
    </reaction>
</comment>
<dbReference type="InterPro" id="IPR004424">
    <property type="entry name" value="IspE"/>
</dbReference>
<dbReference type="SUPFAM" id="SSF55060">
    <property type="entry name" value="GHMP Kinase, C-terminal domain"/>
    <property type="match status" value="1"/>
</dbReference>
<dbReference type="SUPFAM" id="SSF54211">
    <property type="entry name" value="Ribosomal protein S5 domain 2-like"/>
    <property type="match status" value="1"/>
</dbReference>
<dbReference type="GO" id="GO:0019288">
    <property type="term" value="P:isopentenyl diphosphate biosynthetic process, methylerythritol 4-phosphate pathway"/>
    <property type="evidence" value="ECO:0007669"/>
    <property type="project" value="UniProtKB-UniRule"/>
</dbReference>
<evidence type="ECO:0000256" key="5">
    <source>
        <dbReference type="ARBA" id="ARBA00022741"/>
    </source>
</evidence>
<dbReference type="InterPro" id="IPR014721">
    <property type="entry name" value="Ribsml_uS5_D2-typ_fold_subgr"/>
</dbReference>
<dbReference type="GO" id="GO:0050515">
    <property type="term" value="F:4-(cytidine 5'-diphospho)-2-C-methyl-D-erythritol kinase activity"/>
    <property type="evidence" value="ECO:0007669"/>
    <property type="project" value="UniProtKB-UniRule"/>
</dbReference>
<sequence length="264" mass="27762">MPLTTRAPGKVNLCLLVGAPRADGLHPLVSVVQPTDLADEVSLEPADFDEVICPGVDGPNLALRALEEFRFATDWEITGLKLTITKRIPVAAGMAGGSSDAAAALRLAAQASGFAIPPDLPMRLGADVKVMIDAERALMTGAGEHVEPLPAPKPRLIVVPLDAALTAGEVYKAFDEHFTPRTPQELEQAAARIRETGEFEPVNDLEGPARKLCPAIDPALEALRAHGVRHPMVSGSGPTVFGFSDDPDVVARLHAAGYPRAVAA</sequence>
<keyword evidence="9" id="KW-0414">Isoprene biosynthesis</keyword>
<dbReference type="InterPro" id="IPR020568">
    <property type="entry name" value="Ribosomal_Su5_D2-typ_SF"/>
</dbReference>
<dbReference type="Pfam" id="PF08544">
    <property type="entry name" value="GHMP_kinases_C"/>
    <property type="match status" value="1"/>
</dbReference>
<organism evidence="12 13">
    <name type="scientific">Solirubrobacter ginsenosidimutans</name>
    <dbReference type="NCBI Taxonomy" id="490573"/>
    <lineage>
        <taxon>Bacteria</taxon>
        <taxon>Bacillati</taxon>
        <taxon>Actinomycetota</taxon>
        <taxon>Thermoleophilia</taxon>
        <taxon>Solirubrobacterales</taxon>
        <taxon>Solirubrobacteraceae</taxon>
        <taxon>Solirubrobacter</taxon>
    </lineage>
</organism>
<keyword evidence="6 9" id="KW-0418">Kinase</keyword>
<dbReference type="PIRSF" id="PIRSF010376">
    <property type="entry name" value="IspE"/>
    <property type="match status" value="1"/>
</dbReference>
<evidence type="ECO:0000259" key="11">
    <source>
        <dbReference type="Pfam" id="PF08544"/>
    </source>
</evidence>
<evidence type="ECO:0000256" key="6">
    <source>
        <dbReference type="ARBA" id="ARBA00022777"/>
    </source>
</evidence>
<dbReference type="PANTHER" id="PTHR43527:SF2">
    <property type="entry name" value="4-DIPHOSPHOCYTIDYL-2-C-METHYL-D-ERYTHRITOL KINASE, CHLOROPLASTIC"/>
    <property type="match status" value="1"/>
</dbReference>
<name>A0A9X3MVC1_9ACTN</name>
<evidence type="ECO:0000313" key="13">
    <source>
        <dbReference type="Proteomes" id="UP001149140"/>
    </source>
</evidence>